<feature type="non-terminal residue" evidence="1">
    <location>
        <position position="1"/>
    </location>
</feature>
<dbReference type="InterPro" id="IPR001646">
    <property type="entry name" value="5peptide_repeat"/>
</dbReference>
<sequence length="628" mass="70755">LRKSDAAIAGHVKDALDGLAKNGDSGKQALYQACLSSQPRSYPLVAAFQPNEFPLLKLVQDTPDIEAAIRQLKRERLKDQDANVYISPKGKVSLNATTEFDLMSKVHEFLRSEKKVFLLRGGSGSGKSAFNRALEIELWNAYKSDGAIPLFIDLPAFKNPSQGLIDKQLRRAYFDNKLIEELKRTKRNFVLICDGYDEGQLMTNLYVNNRLNQGGEWAAQMIITCRTEYHSNDYKGFFQPTDINTIGESNLFQEAVIAPFSEEQIQELIGKYKPQDNSKWDPVGFGKLLKGIPDLQDLAKNPFVLKLSMEVLPQIMDSNKDLSSKRVTRVELIDKFVALWLERNKKRLQNMKLAPIDDAELKRLVGEGFLDNGVIFMRDLAVAIYANQDGFPLVTYAGVREQEAWKKSFFSNVDGKNLLRESIPLLNSGDSYQFLHKSYLEYGLSLAVFDPRVDLPQETKPQSAFVRRMDTISSVEFGRSSSIGKIITPAQKKLLDSPLGTMYLAKNPYATDCLEFLVERAHKHLPFRTNLLEIIEHSKTDKSVHKAAANAITILVKAGIDFNGADLRNIRIQGADLSYGMFDSAQLDGADLREVNLRNIWLRGSNLSNARMKGARFGEYPYIQEASE</sequence>
<evidence type="ECO:0000313" key="2">
    <source>
        <dbReference type="Proteomes" id="UP000703661"/>
    </source>
</evidence>
<proteinExistence type="predicted"/>
<accession>A0A9P6MF48</accession>
<organism evidence="1 2">
    <name type="scientific">Entomortierella chlamydospora</name>
    <dbReference type="NCBI Taxonomy" id="101097"/>
    <lineage>
        <taxon>Eukaryota</taxon>
        <taxon>Fungi</taxon>
        <taxon>Fungi incertae sedis</taxon>
        <taxon>Mucoromycota</taxon>
        <taxon>Mortierellomycotina</taxon>
        <taxon>Mortierellomycetes</taxon>
        <taxon>Mortierellales</taxon>
        <taxon>Mortierellaceae</taxon>
        <taxon>Entomortierella</taxon>
    </lineage>
</organism>
<keyword evidence="1" id="KW-0675">Receptor</keyword>
<gene>
    <name evidence="1" type="primary">TBL1XR1</name>
    <name evidence="1" type="ORF">BGZ80_007151</name>
</gene>
<name>A0A9P6MF48_9FUNG</name>
<dbReference type="SUPFAM" id="SSF141571">
    <property type="entry name" value="Pentapeptide repeat-like"/>
    <property type="match status" value="1"/>
</dbReference>
<dbReference type="InterPro" id="IPR027417">
    <property type="entry name" value="P-loop_NTPase"/>
</dbReference>
<reference evidence="1" key="1">
    <citation type="journal article" date="2020" name="Fungal Divers.">
        <title>Resolving the Mortierellaceae phylogeny through synthesis of multi-gene phylogenetics and phylogenomics.</title>
        <authorList>
            <person name="Vandepol N."/>
            <person name="Liber J."/>
            <person name="Desiro A."/>
            <person name="Na H."/>
            <person name="Kennedy M."/>
            <person name="Barry K."/>
            <person name="Grigoriev I.V."/>
            <person name="Miller A.N."/>
            <person name="O'Donnell K."/>
            <person name="Stajich J.E."/>
            <person name="Bonito G."/>
        </authorList>
    </citation>
    <scope>NUCLEOTIDE SEQUENCE</scope>
    <source>
        <strain evidence="1">NRRL 2769</strain>
    </source>
</reference>
<dbReference type="Gene3D" id="2.160.20.80">
    <property type="entry name" value="E3 ubiquitin-protein ligase SopA"/>
    <property type="match status" value="1"/>
</dbReference>
<dbReference type="Gene3D" id="3.40.50.300">
    <property type="entry name" value="P-loop containing nucleotide triphosphate hydrolases"/>
    <property type="match status" value="1"/>
</dbReference>
<dbReference type="AlphaFoldDB" id="A0A9P6MF48"/>
<evidence type="ECO:0000313" key="1">
    <source>
        <dbReference type="EMBL" id="KAF9996869.1"/>
    </source>
</evidence>
<dbReference type="Pfam" id="PF00805">
    <property type="entry name" value="Pentapeptide"/>
    <property type="match status" value="1"/>
</dbReference>
<dbReference type="EMBL" id="JAAAID010003607">
    <property type="protein sequence ID" value="KAF9996869.1"/>
    <property type="molecule type" value="Genomic_DNA"/>
</dbReference>
<feature type="non-terminal residue" evidence="1">
    <location>
        <position position="628"/>
    </location>
</feature>
<dbReference type="SUPFAM" id="SSF52540">
    <property type="entry name" value="P-loop containing nucleoside triphosphate hydrolases"/>
    <property type="match status" value="1"/>
</dbReference>
<protein>
    <submittedName>
        <fullName evidence="1">Transducin (Beta)-like 1 X-linked receptor 1</fullName>
    </submittedName>
</protein>
<dbReference type="Proteomes" id="UP000703661">
    <property type="component" value="Unassembled WGS sequence"/>
</dbReference>
<keyword evidence="2" id="KW-1185">Reference proteome</keyword>
<comment type="caution">
    <text evidence="1">The sequence shown here is derived from an EMBL/GenBank/DDBJ whole genome shotgun (WGS) entry which is preliminary data.</text>
</comment>